<dbReference type="Proteomes" id="UP000217199">
    <property type="component" value="Unassembled WGS sequence"/>
</dbReference>
<reference evidence="1 2" key="1">
    <citation type="journal article" date="2017" name="Mol. Ecol.">
        <title>Comparative and population genomic landscape of Phellinus noxius: A hypervariable fungus causing root rot in trees.</title>
        <authorList>
            <person name="Chung C.L."/>
            <person name="Lee T.J."/>
            <person name="Akiba M."/>
            <person name="Lee H.H."/>
            <person name="Kuo T.H."/>
            <person name="Liu D."/>
            <person name="Ke H.M."/>
            <person name="Yokoi T."/>
            <person name="Roa M.B."/>
            <person name="Lu M.J."/>
            <person name="Chang Y.Y."/>
            <person name="Ann P.J."/>
            <person name="Tsai J.N."/>
            <person name="Chen C.Y."/>
            <person name="Tzean S.S."/>
            <person name="Ota Y."/>
            <person name="Hattori T."/>
            <person name="Sahashi N."/>
            <person name="Liou R.F."/>
            <person name="Kikuchi T."/>
            <person name="Tsai I.J."/>
        </authorList>
    </citation>
    <scope>NUCLEOTIDE SEQUENCE [LARGE SCALE GENOMIC DNA]</scope>
    <source>
        <strain evidence="1 2">FFPRI411160</strain>
    </source>
</reference>
<name>A0A286UX35_9AGAM</name>
<sequence length="314" mass="35867">MTSEGMDRDERSIEVHRFDPKKVSTEQIFVAAPTELNAEHGLTIFVKINGDMVVAYTEMNLVVCFWEKGQWVVIKEGSIDTLDIKSDYMLAVISCFPTTEMSSGNKLIAIPIDFLRKHVQSRSDVKYSILKISEVSMVSCDVTPPGHWICGRAQFSACNFHWKEQWEQKLDITVICDLYRENDTREWPVLEFLSFRLDLKPVFEGQAIEPTFVSLGGSRALLADKNYSSYSVLSPPSQARATVVAFHIDDRREGERTLRAYTCYPDGKELLINEFDEKALGHRPATHSLNMEFYSGAIYFVEAEKQSVIIQYFD</sequence>
<proteinExistence type="predicted"/>
<comment type="caution">
    <text evidence="1">The sequence shown here is derived from an EMBL/GenBank/DDBJ whole genome shotgun (WGS) entry which is preliminary data.</text>
</comment>
<dbReference type="InParanoid" id="A0A286UX35"/>
<protein>
    <submittedName>
        <fullName evidence="1">Uncharacterized protein</fullName>
    </submittedName>
</protein>
<dbReference type="AlphaFoldDB" id="A0A286UX35"/>
<accession>A0A286UX35</accession>
<gene>
    <name evidence="1" type="ORF">PNOK_0118900</name>
</gene>
<dbReference type="EMBL" id="NBII01000001">
    <property type="protein sequence ID" value="PAV24121.1"/>
    <property type="molecule type" value="Genomic_DNA"/>
</dbReference>
<keyword evidence="2" id="KW-1185">Reference proteome</keyword>
<evidence type="ECO:0000313" key="2">
    <source>
        <dbReference type="Proteomes" id="UP000217199"/>
    </source>
</evidence>
<evidence type="ECO:0000313" key="1">
    <source>
        <dbReference type="EMBL" id="PAV24121.1"/>
    </source>
</evidence>
<organism evidence="1 2">
    <name type="scientific">Pyrrhoderma noxium</name>
    <dbReference type="NCBI Taxonomy" id="2282107"/>
    <lineage>
        <taxon>Eukaryota</taxon>
        <taxon>Fungi</taxon>
        <taxon>Dikarya</taxon>
        <taxon>Basidiomycota</taxon>
        <taxon>Agaricomycotina</taxon>
        <taxon>Agaricomycetes</taxon>
        <taxon>Hymenochaetales</taxon>
        <taxon>Hymenochaetaceae</taxon>
        <taxon>Pyrrhoderma</taxon>
    </lineage>
</organism>